<gene>
    <name evidence="2" type="ORF">BC739_002270</name>
</gene>
<dbReference type="Pfam" id="PF11706">
    <property type="entry name" value="zf-CGNR"/>
    <property type="match status" value="1"/>
</dbReference>
<feature type="domain" description="Zinc finger CGNR" evidence="1">
    <location>
        <begin position="146"/>
        <end position="189"/>
    </location>
</feature>
<comment type="caution">
    <text evidence="2">The sequence shown here is derived from an EMBL/GenBank/DDBJ whole genome shotgun (WGS) entry which is preliminary data.</text>
</comment>
<dbReference type="PANTHER" id="PTHR35525">
    <property type="entry name" value="BLL6575 PROTEIN"/>
    <property type="match status" value="1"/>
</dbReference>
<dbReference type="PANTHER" id="PTHR35525:SF3">
    <property type="entry name" value="BLL6575 PROTEIN"/>
    <property type="match status" value="1"/>
</dbReference>
<organism evidence="2 3">
    <name type="scientific">Kutzneria viridogrisea</name>
    <dbReference type="NCBI Taxonomy" id="47990"/>
    <lineage>
        <taxon>Bacteria</taxon>
        <taxon>Bacillati</taxon>
        <taxon>Actinomycetota</taxon>
        <taxon>Actinomycetes</taxon>
        <taxon>Pseudonocardiales</taxon>
        <taxon>Pseudonocardiaceae</taxon>
        <taxon>Kutzneria</taxon>
    </lineage>
</organism>
<evidence type="ECO:0000259" key="1">
    <source>
        <dbReference type="Pfam" id="PF11706"/>
    </source>
</evidence>
<dbReference type="EMBL" id="JACJID010000002">
    <property type="protein sequence ID" value="MBA8925071.1"/>
    <property type="molecule type" value="Genomic_DNA"/>
</dbReference>
<dbReference type="InterPro" id="IPR023286">
    <property type="entry name" value="ABATE_dom_sf"/>
</dbReference>
<accession>A0ABR6BED3</accession>
<name>A0ABR6BED3_9PSEU</name>
<evidence type="ECO:0000313" key="2">
    <source>
        <dbReference type="EMBL" id="MBA8925071.1"/>
    </source>
</evidence>
<evidence type="ECO:0000313" key="3">
    <source>
        <dbReference type="Proteomes" id="UP000517916"/>
    </source>
</evidence>
<reference evidence="2 3" key="1">
    <citation type="submission" date="2020-08" db="EMBL/GenBank/DDBJ databases">
        <title>Genomic Encyclopedia of Archaeal and Bacterial Type Strains, Phase II (KMG-II): from individual species to whole genera.</title>
        <authorList>
            <person name="Goeker M."/>
        </authorList>
    </citation>
    <scope>NUCLEOTIDE SEQUENCE [LARGE SCALE GENOMIC DNA]</scope>
    <source>
        <strain evidence="2 3">DSM 43850</strain>
    </source>
</reference>
<dbReference type="Gene3D" id="1.10.3300.10">
    <property type="entry name" value="Jann2411-like domain"/>
    <property type="match status" value="1"/>
</dbReference>
<dbReference type="InterPro" id="IPR010852">
    <property type="entry name" value="ABATE"/>
</dbReference>
<dbReference type="SUPFAM" id="SSF160904">
    <property type="entry name" value="Jann2411-like"/>
    <property type="match status" value="1"/>
</dbReference>
<dbReference type="Proteomes" id="UP000517916">
    <property type="component" value="Unassembled WGS sequence"/>
</dbReference>
<protein>
    <submittedName>
        <fullName evidence="2">RNA-binding Zn ribbon-like protein</fullName>
    </submittedName>
</protein>
<sequence>MSWPASDRYGMEPAPGCLGYVHDLLNTLSAGRPRQPDLLADLARARDWADRALATWSAVTGHPARQVVLDQDDVDQLRGFRDDLHERVTAGGTLDCATVVHTASASLCMGEDGRVRLAPRGTGWRYLASLALVTALEAQCAEVWCRLKTCRNPRCAIAFYDRSRNNSGVWHDVRVCGNAANLRAYRARQRGDLPA</sequence>
<keyword evidence="3" id="KW-1185">Reference proteome</keyword>
<dbReference type="RefSeq" id="WP_025359776.1">
    <property type="nucleotide sequence ID" value="NZ_BAAABQ010000096.1"/>
</dbReference>
<proteinExistence type="predicted"/>
<dbReference type="InterPro" id="IPR021005">
    <property type="entry name" value="Znf_CGNR"/>
</dbReference>